<feature type="compositionally biased region" description="Polar residues" evidence="8">
    <location>
        <begin position="219"/>
        <end position="254"/>
    </location>
</feature>
<dbReference type="EMBL" id="LATL02000069">
    <property type="protein sequence ID" value="KKD35035.2"/>
    <property type="molecule type" value="Genomic_DNA"/>
</dbReference>
<dbReference type="PANTHER" id="PTHR30026:SF21">
    <property type="entry name" value="SLR1270 PROTEIN"/>
    <property type="match status" value="1"/>
</dbReference>
<dbReference type="Pfam" id="PF02321">
    <property type="entry name" value="OEP"/>
    <property type="match status" value="2"/>
</dbReference>
<dbReference type="GO" id="GO:0015562">
    <property type="term" value="F:efflux transmembrane transporter activity"/>
    <property type="evidence" value="ECO:0007669"/>
    <property type="project" value="InterPro"/>
</dbReference>
<evidence type="ECO:0000313" key="10">
    <source>
        <dbReference type="Proteomes" id="UP000033607"/>
    </source>
</evidence>
<evidence type="ECO:0000256" key="4">
    <source>
        <dbReference type="ARBA" id="ARBA00022452"/>
    </source>
</evidence>
<keyword evidence="7" id="KW-0998">Cell outer membrane</keyword>
<organism evidence="9 10">
    <name type="scientific">Limnoraphis robusta CS-951</name>
    <dbReference type="NCBI Taxonomy" id="1637645"/>
    <lineage>
        <taxon>Bacteria</taxon>
        <taxon>Bacillati</taxon>
        <taxon>Cyanobacteriota</taxon>
        <taxon>Cyanophyceae</taxon>
        <taxon>Oscillatoriophycideae</taxon>
        <taxon>Oscillatoriales</taxon>
        <taxon>Sirenicapillariaceae</taxon>
        <taxon>Limnoraphis</taxon>
    </lineage>
</organism>
<accession>A0A0F5YA40</accession>
<keyword evidence="3" id="KW-0813">Transport</keyword>
<keyword evidence="5" id="KW-0812">Transmembrane</keyword>
<keyword evidence="6" id="KW-0472">Membrane</keyword>
<feature type="compositionally biased region" description="Polar residues" evidence="8">
    <location>
        <begin position="136"/>
        <end position="168"/>
    </location>
</feature>
<feature type="region of interest" description="Disordered" evidence="8">
    <location>
        <begin position="120"/>
        <end position="466"/>
    </location>
</feature>
<reference evidence="9 10" key="1">
    <citation type="submission" date="2015-06" db="EMBL/GenBank/DDBJ databases">
        <title>Draft genome assembly of filamentous brackish cyanobacterium Limnoraphis robusta strain CS-951.</title>
        <authorList>
            <person name="Willis A."/>
            <person name="Parks M."/>
            <person name="Burford M.A."/>
        </authorList>
    </citation>
    <scope>NUCLEOTIDE SEQUENCE [LARGE SCALE GENOMIC DNA]</scope>
    <source>
        <strain evidence="9 10">CS-951</strain>
    </source>
</reference>
<comment type="subcellular location">
    <subcellularLocation>
        <location evidence="1">Cell outer membrane</location>
    </subcellularLocation>
</comment>
<feature type="compositionally biased region" description="Low complexity" evidence="8">
    <location>
        <begin position="53"/>
        <end position="67"/>
    </location>
</feature>
<evidence type="ECO:0000256" key="8">
    <source>
        <dbReference type="SAM" id="MobiDB-lite"/>
    </source>
</evidence>
<dbReference type="InterPro" id="IPR051906">
    <property type="entry name" value="TolC-like"/>
</dbReference>
<dbReference type="RefSeq" id="WP_049558399.1">
    <property type="nucleotide sequence ID" value="NZ_LATL02000069.1"/>
</dbReference>
<keyword evidence="4" id="KW-1134">Transmembrane beta strand</keyword>
<evidence type="ECO:0000256" key="6">
    <source>
        <dbReference type="ARBA" id="ARBA00023136"/>
    </source>
</evidence>
<dbReference type="AlphaFoldDB" id="A0A0F5YA40"/>
<gene>
    <name evidence="9" type="ORF">WN50_27540</name>
</gene>
<dbReference type="SUPFAM" id="SSF56954">
    <property type="entry name" value="Outer membrane efflux proteins (OEP)"/>
    <property type="match status" value="1"/>
</dbReference>
<dbReference type="PANTHER" id="PTHR30026">
    <property type="entry name" value="OUTER MEMBRANE PROTEIN TOLC"/>
    <property type="match status" value="1"/>
</dbReference>
<dbReference type="GO" id="GO:0009279">
    <property type="term" value="C:cell outer membrane"/>
    <property type="evidence" value="ECO:0007669"/>
    <property type="project" value="UniProtKB-SubCell"/>
</dbReference>
<feature type="compositionally biased region" description="Polar residues" evidence="8">
    <location>
        <begin position="262"/>
        <end position="297"/>
    </location>
</feature>
<protein>
    <submittedName>
        <fullName evidence="9">Transporter</fullName>
    </submittedName>
</protein>
<evidence type="ECO:0000256" key="3">
    <source>
        <dbReference type="ARBA" id="ARBA00022448"/>
    </source>
</evidence>
<comment type="similarity">
    <text evidence="2">Belongs to the outer membrane factor (OMF) (TC 1.B.17) family.</text>
</comment>
<evidence type="ECO:0000256" key="7">
    <source>
        <dbReference type="ARBA" id="ARBA00023237"/>
    </source>
</evidence>
<evidence type="ECO:0000256" key="2">
    <source>
        <dbReference type="ARBA" id="ARBA00007613"/>
    </source>
</evidence>
<feature type="compositionally biased region" description="Pro residues" evidence="8">
    <location>
        <begin position="431"/>
        <end position="442"/>
    </location>
</feature>
<feature type="compositionally biased region" description="Polar residues" evidence="8">
    <location>
        <begin position="176"/>
        <end position="211"/>
    </location>
</feature>
<dbReference type="Proteomes" id="UP000033607">
    <property type="component" value="Unassembled WGS sequence"/>
</dbReference>
<dbReference type="PATRIC" id="fig|1637645.4.peg.1360"/>
<dbReference type="GO" id="GO:1990281">
    <property type="term" value="C:efflux pump complex"/>
    <property type="evidence" value="ECO:0007669"/>
    <property type="project" value="TreeGrafter"/>
</dbReference>
<evidence type="ECO:0000256" key="1">
    <source>
        <dbReference type="ARBA" id="ARBA00004442"/>
    </source>
</evidence>
<proteinExistence type="inferred from homology"/>
<dbReference type="Gene3D" id="1.20.1600.10">
    <property type="entry name" value="Outer membrane efflux proteins (OEP)"/>
    <property type="match status" value="1"/>
</dbReference>
<feature type="region of interest" description="Disordered" evidence="8">
    <location>
        <begin position="52"/>
        <end position="99"/>
    </location>
</feature>
<name>A0A0F5YA40_9CYAN</name>
<dbReference type="GO" id="GO:0015288">
    <property type="term" value="F:porin activity"/>
    <property type="evidence" value="ECO:0007669"/>
    <property type="project" value="TreeGrafter"/>
</dbReference>
<dbReference type="InterPro" id="IPR003423">
    <property type="entry name" value="OMP_efflux"/>
</dbReference>
<feature type="compositionally biased region" description="Polar residues" evidence="8">
    <location>
        <begin position="68"/>
        <end position="82"/>
    </location>
</feature>
<evidence type="ECO:0000256" key="5">
    <source>
        <dbReference type="ARBA" id="ARBA00022692"/>
    </source>
</evidence>
<evidence type="ECO:0000313" key="9">
    <source>
        <dbReference type="EMBL" id="KKD35035.2"/>
    </source>
</evidence>
<dbReference type="OrthoDB" id="501974at2"/>
<comment type="caution">
    <text evidence="9">The sequence shown here is derived from an EMBL/GenBank/DDBJ whole genome shotgun (WGS) entry which is preliminary data.</text>
</comment>
<sequence length="913" mass="100748">MPVFHNLMAVGVSGAITFTYLGQGIAVPVSVESTEKTSTENSISQRSFKQNLAKSQSAQSTADAAQAKNQPSELIDQPSQADSDPLEASWKENPTKPSQRRILNRLTPSTGTEKLTLNKAESSVQRAFKQNPVKPTPTNSTAQRSILNHFTTGRSQTPTVENSQSSGETVFKENPTKPTQTNSTAQQSILNHFTTSRSQTPKVENSQSSGETVFKENPTKPTQTSSIAQQSIVNHFTTSRSQTPKVENSQSSGETVFKENPTKPTQTNSTAQQSIVNHFTTSRSQTPTVENSQSSGETVFKENPTKPTPTDSTVQRILNKFIYPKARNRPTVENSQPTEETVFKENPVKASASNPSPIPSPLNPSNSSKTASQPQSPNPVEVSLTENREKSSNPTPNLFELSQMLPQPPGANLPPQIAQETNTPTLEVPNLSPPNEPYPQPTPSGILETNPPPITFPSSNPLYRPNQPRDVEIQETVPITLPQAVDLARRNNEGIRVFELQVEQNLAALRSAQADLYPTLAYISTLTRSFSAGSDIANSARNREVEARATPEQAISLSRTYGVTTFENTFQLQYDFDVSGARGARIRAAEEQLRLARLEFERSVEQLRLDVTEAYYNLQEADAEVEIQRAAVRNSQKSLEDAEALERAGVGTRFEVLQARVTLSRVQQDLTNAISNQRTRRRELANILNVSQNVNLIAADAISLAGAWDFTLDESIVLAYQNRAELEQELVNRNLAEQRRINARAAQRPNLTTSANYNVLGILSDNSDPFADQGWADGYSIQLQMRWNFFDGGLAKANARQQEINIAIAEERYSELRNDIRLEVESAFYDLQATFENIGVANLGVEEATEALRLARLRFQAGVGTQLDVINQETDLTRAQNQLLQAIIGYNRSLSRLHRAVSNLPDNNLQATP</sequence>